<proteinExistence type="predicted"/>
<evidence type="ECO:0000313" key="1">
    <source>
        <dbReference type="EMBL" id="CAM9957889.1"/>
    </source>
</evidence>
<organism evidence="1 2">
    <name type="scientific">Rangifer tarandus platyrhynchus</name>
    <name type="common">Svalbard reindeer</name>
    <dbReference type="NCBI Taxonomy" id="3082113"/>
    <lineage>
        <taxon>Eukaryota</taxon>
        <taxon>Metazoa</taxon>
        <taxon>Chordata</taxon>
        <taxon>Craniata</taxon>
        <taxon>Vertebrata</taxon>
        <taxon>Euteleostomi</taxon>
        <taxon>Mammalia</taxon>
        <taxon>Eutheria</taxon>
        <taxon>Laurasiatheria</taxon>
        <taxon>Artiodactyla</taxon>
        <taxon>Ruminantia</taxon>
        <taxon>Pecora</taxon>
        <taxon>Cervidae</taxon>
        <taxon>Odocoileinae</taxon>
        <taxon>Rangifer</taxon>
    </lineage>
</organism>
<dbReference type="Proteomes" id="UP001162501">
    <property type="component" value="Chromosome 20"/>
</dbReference>
<accession>A0AC59YT66</accession>
<gene>
    <name evidence="1" type="ORF">MRATA1EN22A_LOCUS9908</name>
</gene>
<evidence type="ECO:0000313" key="2">
    <source>
        <dbReference type="Proteomes" id="UP001162501"/>
    </source>
</evidence>
<reference evidence="1" key="2">
    <citation type="submission" date="2025-03" db="EMBL/GenBank/DDBJ databases">
        <authorList>
            <consortium name="ELIXIR-Norway"/>
            <consortium name="Elixir Norway"/>
        </authorList>
    </citation>
    <scope>NUCLEOTIDE SEQUENCE</scope>
</reference>
<reference evidence="1" key="1">
    <citation type="submission" date="2023-05" db="EMBL/GenBank/DDBJ databases">
        <authorList>
            <consortium name="ELIXIR-Norway"/>
        </authorList>
    </citation>
    <scope>NUCLEOTIDE SEQUENCE</scope>
</reference>
<protein>
    <submittedName>
        <fullName evidence="1">Uncharacterized protein</fullName>
    </submittedName>
</protein>
<sequence>MFVLVLVSSGPESLSAGEAVGDGQSLLWDLAAPGRPGPGFLPVRRRRVPHGLCGGAEAQAWPWVWAAESFSDPRPPLVFSPSPSPQHRLS</sequence>
<dbReference type="EMBL" id="OX596104">
    <property type="protein sequence ID" value="CAM9957889.1"/>
    <property type="molecule type" value="Genomic_DNA"/>
</dbReference>
<name>A0AC59YT66_RANTA</name>